<evidence type="ECO:0000256" key="1">
    <source>
        <dbReference type="SAM" id="Phobius"/>
    </source>
</evidence>
<sequence>MGSNPASPIVTTIKLIERFINVHTLHIIMNEQKYEGWLTSKKLWKRSLAVIGHDLFGQLMILSGIGILILAFGGIWWIFQLF</sequence>
<name>A0A0F9GK30_9ZZZZ</name>
<organism evidence="2">
    <name type="scientific">marine sediment metagenome</name>
    <dbReference type="NCBI Taxonomy" id="412755"/>
    <lineage>
        <taxon>unclassified sequences</taxon>
        <taxon>metagenomes</taxon>
        <taxon>ecological metagenomes</taxon>
    </lineage>
</organism>
<keyword evidence="1" id="KW-0472">Membrane</keyword>
<comment type="caution">
    <text evidence="2">The sequence shown here is derived from an EMBL/GenBank/DDBJ whole genome shotgun (WGS) entry which is preliminary data.</text>
</comment>
<keyword evidence="1" id="KW-0812">Transmembrane</keyword>
<dbReference type="AlphaFoldDB" id="A0A0F9GK30"/>
<evidence type="ECO:0000313" key="2">
    <source>
        <dbReference type="EMBL" id="KKL90841.1"/>
    </source>
</evidence>
<accession>A0A0F9GK30</accession>
<gene>
    <name evidence="2" type="ORF">LCGC14_1900620</name>
</gene>
<reference evidence="2" key="1">
    <citation type="journal article" date="2015" name="Nature">
        <title>Complex archaea that bridge the gap between prokaryotes and eukaryotes.</title>
        <authorList>
            <person name="Spang A."/>
            <person name="Saw J.H."/>
            <person name="Jorgensen S.L."/>
            <person name="Zaremba-Niedzwiedzka K."/>
            <person name="Martijn J."/>
            <person name="Lind A.E."/>
            <person name="van Eijk R."/>
            <person name="Schleper C."/>
            <person name="Guy L."/>
            <person name="Ettema T.J."/>
        </authorList>
    </citation>
    <scope>NUCLEOTIDE SEQUENCE</scope>
</reference>
<keyword evidence="1" id="KW-1133">Transmembrane helix</keyword>
<proteinExistence type="predicted"/>
<protein>
    <submittedName>
        <fullName evidence="2">Uncharacterized protein</fullName>
    </submittedName>
</protein>
<feature type="transmembrane region" description="Helical" evidence="1">
    <location>
        <begin position="55"/>
        <end position="79"/>
    </location>
</feature>
<dbReference type="EMBL" id="LAZR01019900">
    <property type="protein sequence ID" value="KKL90841.1"/>
    <property type="molecule type" value="Genomic_DNA"/>
</dbReference>